<gene>
    <name evidence="10" type="ORF">SAMN04488001_1175</name>
</gene>
<keyword evidence="2 10" id="KW-0808">Transferase</keyword>
<keyword evidence="5" id="KW-0443">Lipid metabolism</keyword>
<dbReference type="GO" id="GO:0016746">
    <property type="term" value="F:acyltransferase activity"/>
    <property type="evidence" value="ECO:0007669"/>
    <property type="project" value="UniProtKB-KW"/>
</dbReference>
<evidence type="ECO:0000256" key="5">
    <source>
        <dbReference type="ARBA" id="ARBA00023098"/>
    </source>
</evidence>
<dbReference type="PANTHER" id="PTHR23063">
    <property type="entry name" value="PHOSPHOLIPID ACYLTRANSFERASE"/>
    <property type="match status" value="1"/>
</dbReference>
<dbReference type="RefSeq" id="WP_089945498.1">
    <property type="nucleotide sequence ID" value="NZ_FNOI01000001.1"/>
</dbReference>
<evidence type="ECO:0000313" key="11">
    <source>
        <dbReference type="Proteomes" id="UP000199441"/>
    </source>
</evidence>
<dbReference type="InterPro" id="IPR002123">
    <property type="entry name" value="Plipid/glycerol_acylTrfase"/>
</dbReference>
<name>A0A1H2TK07_9RHOB</name>
<feature type="domain" description="Phospholipid/glycerol acyltransferase" evidence="9">
    <location>
        <begin position="90"/>
        <end position="205"/>
    </location>
</feature>
<evidence type="ECO:0000256" key="8">
    <source>
        <dbReference type="SAM" id="Phobius"/>
    </source>
</evidence>
<dbReference type="GO" id="GO:0016020">
    <property type="term" value="C:membrane"/>
    <property type="evidence" value="ECO:0007669"/>
    <property type="project" value="UniProtKB-SubCell"/>
</dbReference>
<dbReference type="SUPFAM" id="SSF69593">
    <property type="entry name" value="Glycerol-3-phosphate (1)-acyltransferase"/>
    <property type="match status" value="1"/>
</dbReference>
<reference evidence="11" key="1">
    <citation type="submission" date="2016-10" db="EMBL/GenBank/DDBJ databases">
        <authorList>
            <person name="Varghese N."/>
            <person name="Submissions S."/>
        </authorList>
    </citation>
    <scope>NUCLEOTIDE SEQUENCE [LARGE SCALE GENOMIC DNA]</scope>
    <source>
        <strain evidence="11">DSM 26922</strain>
    </source>
</reference>
<evidence type="ECO:0000256" key="4">
    <source>
        <dbReference type="ARBA" id="ARBA00022989"/>
    </source>
</evidence>
<keyword evidence="11" id="KW-1185">Reference proteome</keyword>
<dbReference type="Pfam" id="PF01553">
    <property type="entry name" value="Acyltransferase"/>
    <property type="match status" value="1"/>
</dbReference>
<evidence type="ECO:0000256" key="7">
    <source>
        <dbReference type="ARBA" id="ARBA00023315"/>
    </source>
</evidence>
<evidence type="ECO:0000259" key="9">
    <source>
        <dbReference type="SMART" id="SM00563"/>
    </source>
</evidence>
<evidence type="ECO:0000256" key="3">
    <source>
        <dbReference type="ARBA" id="ARBA00022692"/>
    </source>
</evidence>
<dbReference type="AlphaFoldDB" id="A0A1H2TK07"/>
<dbReference type="GO" id="GO:0006629">
    <property type="term" value="P:lipid metabolic process"/>
    <property type="evidence" value="ECO:0007669"/>
    <property type="project" value="UniProtKB-KW"/>
</dbReference>
<dbReference type="CDD" id="cd07989">
    <property type="entry name" value="LPLAT_AGPAT-like"/>
    <property type="match status" value="1"/>
</dbReference>
<keyword evidence="7 10" id="KW-0012">Acyltransferase</keyword>
<sequence length="284" mass="31702">MSATWNTKDAPPEMKMGPLAWLRVVLRGLPLALLVFGGLLILLAVRLVERPLHGIDRPWTPHITRFVCRASFVILGIKFSATGTPMRHRGAVVSNHCSWLDIFSLNARKRVYFVSKSEVANWPGIGWLARATGTVFIDRDPKQARAQKEVFEGRLLAGHKLLFFPEGTSSDGIRLLPFKSTLFAAFFTPELRNILYVQPVTLSYAAPDGADPRFYGWWGDMDFAPHLLQTLAAPRQGQITVTYHHPLKVSEFASRKELAAACEKVIRSGLKLSPAAQAMLSKQR</sequence>
<keyword evidence="3 8" id="KW-0812">Transmembrane</keyword>
<dbReference type="SMART" id="SM00563">
    <property type="entry name" value="PlsC"/>
    <property type="match status" value="1"/>
</dbReference>
<evidence type="ECO:0000256" key="1">
    <source>
        <dbReference type="ARBA" id="ARBA00004370"/>
    </source>
</evidence>
<protein>
    <submittedName>
        <fullName evidence="10">Lyso-ornithine lipid acyltransferase</fullName>
    </submittedName>
</protein>
<evidence type="ECO:0000256" key="6">
    <source>
        <dbReference type="ARBA" id="ARBA00023136"/>
    </source>
</evidence>
<evidence type="ECO:0000313" key="10">
    <source>
        <dbReference type="EMBL" id="SDW43569.1"/>
    </source>
</evidence>
<organism evidence="10 11">
    <name type="scientific">Litoreibacter albidus</name>
    <dbReference type="NCBI Taxonomy" id="670155"/>
    <lineage>
        <taxon>Bacteria</taxon>
        <taxon>Pseudomonadati</taxon>
        <taxon>Pseudomonadota</taxon>
        <taxon>Alphaproteobacteria</taxon>
        <taxon>Rhodobacterales</taxon>
        <taxon>Roseobacteraceae</taxon>
        <taxon>Litoreibacter</taxon>
    </lineage>
</organism>
<dbReference type="EMBL" id="FNOI01000001">
    <property type="protein sequence ID" value="SDW43569.1"/>
    <property type="molecule type" value="Genomic_DNA"/>
</dbReference>
<dbReference type="OrthoDB" id="9806880at2"/>
<proteinExistence type="predicted"/>
<dbReference type="Proteomes" id="UP000199441">
    <property type="component" value="Unassembled WGS sequence"/>
</dbReference>
<comment type="subcellular location">
    <subcellularLocation>
        <location evidence="1">Membrane</location>
    </subcellularLocation>
</comment>
<dbReference type="PANTHER" id="PTHR23063:SF52">
    <property type="entry name" value="LYSOPHOSPHATIDYLCHOLINE ACYLTRANSFERASE"/>
    <property type="match status" value="1"/>
</dbReference>
<keyword evidence="4 8" id="KW-1133">Transmembrane helix</keyword>
<accession>A0A1H2TK07</accession>
<keyword evidence="6 8" id="KW-0472">Membrane</keyword>
<evidence type="ECO:0000256" key="2">
    <source>
        <dbReference type="ARBA" id="ARBA00022679"/>
    </source>
</evidence>
<dbReference type="STRING" id="670155.SAMN04488001_1175"/>
<feature type="transmembrane region" description="Helical" evidence="8">
    <location>
        <begin position="20"/>
        <end position="45"/>
    </location>
</feature>